<gene>
    <name evidence="6" type="primary">allC</name>
    <name evidence="6" type="ORF">JEOPIN946_01276</name>
</gene>
<dbReference type="InterPro" id="IPR011650">
    <property type="entry name" value="Peptidase_M20_dimer"/>
</dbReference>
<dbReference type="InterPro" id="IPR010158">
    <property type="entry name" value="Amidase_Cbmase"/>
</dbReference>
<evidence type="ECO:0000256" key="1">
    <source>
        <dbReference type="ARBA" id="ARBA00006153"/>
    </source>
</evidence>
<comment type="caution">
    <text evidence="6">The sequence shown here is derived from an EMBL/GenBank/DDBJ whole genome shotgun (WGS) entry which is preliminary data.</text>
</comment>
<dbReference type="GO" id="GO:0042803">
    <property type="term" value="F:protein homodimerization activity"/>
    <property type="evidence" value="ECO:0007669"/>
    <property type="project" value="InterPro"/>
</dbReference>
<proteinExistence type="inferred from homology"/>
<evidence type="ECO:0000256" key="2">
    <source>
        <dbReference type="ARBA" id="ARBA00022801"/>
    </source>
</evidence>
<dbReference type="Gene3D" id="3.40.630.10">
    <property type="entry name" value="Zn peptidases"/>
    <property type="match status" value="1"/>
</dbReference>
<feature type="binding site" evidence="3">
    <location>
        <position position="79"/>
    </location>
    <ligand>
        <name>Zn(2+)</name>
        <dbReference type="ChEBI" id="CHEBI:29105"/>
        <label>1</label>
    </ligand>
</feature>
<dbReference type="Pfam" id="PF01546">
    <property type="entry name" value="Peptidase_M20"/>
    <property type="match status" value="1"/>
</dbReference>
<evidence type="ECO:0000256" key="3">
    <source>
        <dbReference type="PIRSR" id="PIRSR001235-1"/>
    </source>
</evidence>
<dbReference type="InterPro" id="IPR017591">
    <property type="entry name" value="Allantoate_amidohydrolase"/>
</dbReference>
<keyword evidence="7" id="KW-1185">Reference proteome</keyword>
<keyword evidence="3" id="KW-0479">Metal-binding</keyword>
<dbReference type="SUPFAM" id="SSF55031">
    <property type="entry name" value="Bacterial exopeptidase dimerisation domain"/>
    <property type="match status" value="1"/>
</dbReference>
<feature type="binding site" evidence="4">
    <location>
        <position position="212"/>
    </location>
    <ligand>
        <name>allantoate</name>
        <dbReference type="ChEBI" id="CHEBI:17536"/>
    </ligand>
</feature>
<dbReference type="PIRSF" id="PIRSF001235">
    <property type="entry name" value="Amidase_carbamoylase"/>
    <property type="match status" value="1"/>
</dbReference>
<dbReference type="NCBIfam" id="NF006771">
    <property type="entry name" value="PRK09290.1-5"/>
    <property type="match status" value="1"/>
</dbReference>
<dbReference type="PANTHER" id="PTHR32494:SF5">
    <property type="entry name" value="ALLANTOATE AMIDOHYDROLASE"/>
    <property type="match status" value="1"/>
</dbReference>
<dbReference type="RefSeq" id="WP_186077865.1">
    <property type="nucleotide sequence ID" value="NZ_CAJEWB010000010.1"/>
</dbReference>
<organism evidence="6 7">
    <name type="scientific">Phocicoccus pinnipedialis</name>
    <dbReference type="NCBI Taxonomy" id="110845"/>
    <lineage>
        <taxon>Bacteria</taxon>
        <taxon>Bacillati</taxon>
        <taxon>Bacillota</taxon>
        <taxon>Bacilli</taxon>
        <taxon>Bacillales</taxon>
        <taxon>Salinicoccaceae</taxon>
        <taxon>Phocicoccus</taxon>
    </lineage>
</organism>
<dbReference type="CDD" id="cd03884">
    <property type="entry name" value="M20_bAS"/>
    <property type="match status" value="1"/>
</dbReference>
<feature type="binding site" evidence="4">
    <location>
        <position position="272"/>
    </location>
    <ligand>
        <name>allantoate</name>
        <dbReference type="ChEBI" id="CHEBI:17536"/>
    </ligand>
</feature>
<dbReference type="GO" id="GO:0009442">
    <property type="term" value="P:allantoin assimilation pathway"/>
    <property type="evidence" value="ECO:0007669"/>
    <property type="project" value="InterPro"/>
</dbReference>
<dbReference type="AlphaFoldDB" id="A0A6V7RF97"/>
<dbReference type="EMBL" id="CAJEWB010000010">
    <property type="protein sequence ID" value="CAD2076515.1"/>
    <property type="molecule type" value="Genomic_DNA"/>
</dbReference>
<keyword evidence="2 6" id="KW-0378">Hydrolase</keyword>
<feature type="binding site" evidence="3">
    <location>
        <position position="380"/>
    </location>
    <ligand>
        <name>Zn(2+)</name>
        <dbReference type="ChEBI" id="CHEBI:29105"/>
        <label>2</label>
    </ligand>
</feature>
<name>A0A6V7RF97_9BACL</name>
<dbReference type="GO" id="GO:0047652">
    <property type="term" value="F:allantoate deiminase activity"/>
    <property type="evidence" value="ECO:0007669"/>
    <property type="project" value="InterPro"/>
</dbReference>
<dbReference type="NCBIfam" id="NF006768">
    <property type="entry name" value="PRK09290.1-1"/>
    <property type="match status" value="1"/>
</dbReference>
<dbReference type="Gene3D" id="3.30.70.360">
    <property type="match status" value="1"/>
</dbReference>
<keyword evidence="3" id="KW-0862">Zinc</keyword>
<dbReference type="InterPro" id="IPR036264">
    <property type="entry name" value="Bact_exopeptidase_dim_dom"/>
</dbReference>
<protein>
    <submittedName>
        <fullName evidence="6">Allantoate amidohydrolase</fullName>
    </submittedName>
</protein>
<evidence type="ECO:0000313" key="6">
    <source>
        <dbReference type="EMBL" id="CAD2076515.1"/>
    </source>
</evidence>
<reference evidence="6 7" key="1">
    <citation type="submission" date="2020-07" db="EMBL/GenBank/DDBJ databases">
        <authorList>
            <person name="Criscuolo A."/>
        </authorList>
    </citation>
    <scope>NUCLEOTIDE SEQUENCE [LARGE SCALE GENOMIC DNA]</scope>
    <source>
        <strain evidence="6">CIP107946</strain>
    </source>
</reference>
<comment type="cofactor">
    <cofactor evidence="3">
        <name>Zn(2+)</name>
        <dbReference type="ChEBI" id="CHEBI:29105"/>
    </cofactor>
    <text evidence="3">Binds 2 Zn(2+) ions per subunit.</text>
</comment>
<comment type="similarity">
    <text evidence="1">Belongs to the peptidase M20 family.</text>
</comment>
<dbReference type="Pfam" id="PF07687">
    <property type="entry name" value="M20_dimer"/>
    <property type="match status" value="1"/>
</dbReference>
<dbReference type="GO" id="GO:0030145">
    <property type="term" value="F:manganese ion binding"/>
    <property type="evidence" value="ECO:0007669"/>
    <property type="project" value="InterPro"/>
</dbReference>
<feature type="binding site" evidence="3">
    <location>
        <position position="125"/>
    </location>
    <ligand>
        <name>Zn(2+)</name>
        <dbReference type="ChEBI" id="CHEBI:29105"/>
        <label>2</label>
    </ligand>
</feature>
<evidence type="ECO:0000256" key="4">
    <source>
        <dbReference type="PIRSR" id="PIRSR001235-2"/>
    </source>
</evidence>
<dbReference type="NCBIfam" id="TIGR03176">
    <property type="entry name" value="AllC"/>
    <property type="match status" value="1"/>
</dbReference>
<feature type="binding site" evidence="3">
    <location>
        <position position="187"/>
    </location>
    <ligand>
        <name>Zn(2+)</name>
        <dbReference type="ChEBI" id="CHEBI:29105"/>
        <label>1</label>
    </ligand>
</feature>
<evidence type="ECO:0000259" key="5">
    <source>
        <dbReference type="Pfam" id="PF07687"/>
    </source>
</evidence>
<dbReference type="SUPFAM" id="SSF53187">
    <property type="entry name" value="Zn-dependent exopeptidases"/>
    <property type="match status" value="1"/>
</dbReference>
<accession>A0A6V7RF97</accession>
<feature type="domain" description="Peptidase M20 dimerisation" evidence="5">
    <location>
        <begin position="206"/>
        <end position="310"/>
    </location>
</feature>
<dbReference type="Proteomes" id="UP000588186">
    <property type="component" value="Unassembled WGS sequence"/>
</dbReference>
<dbReference type="InterPro" id="IPR002933">
    <property type="entry name" value="Peptidase_M20"/>
</dbReference>
<feature type="binding site" evidence="3">
    <location>
        <position position="90"/>
    </location>
    <ligand>
        <name>Zn(2+)</name>
        <dbReference type="ChEBI" id="CHEBI:29105"/>
        <label>2</label>
    </ligand>
</feature>
<feature type="binding site" evidence="3">
    <location>
        <position position="90"/>
    </location>
    <ligand>
        <name>Zn(2+)</name>
        <dbReference type="ChEBI" id="CHEBI:29105"/>
        <label>1</label>
    </ligand>
</feature>
<sequence length="407" mass="45280">MEIRSTFERLDKKFTGFGGLEPKGITRLLYSPEWREAVQALIGEFEDNGFEVKKDSIGNITGRIEGSEKPNETIMAGSHIDTVARGGHLDGQYGILAALTAAIYLKEKYGQPKRSIEVLSLAEEEGSRFPYTFWGSKNFFNLQDNKDVQDIVDADGVKFVDAMRESGFDFRSDDKVRDDIKAFLEIHIEQGQVLELEKKQIGVVTGIVGQKRYTINLKGQANHAGTTPMGYRKDTVVAFSEIVQNLVGKAKEIGDPLVLTFGHVTPVPNTVNVVPGEVEFSIDTRHIDQEELNKFGETVETTIKEVAEKYGMEVDINLWMDESPSLMDDEIIKTIEESAKEFAGDSYKVMPSGAGHDAQIFAEFVPTGMIFVPSIGGISHNIEEETDMDDLVRGIEVLAQTMYKLAY</sequence>
<evidence type="ECO:0000313" key="7">
    <source>
        <dbReference type="Proteomes" id="UP000588186"/>
    </source>
</evidence>
<dbReference type="PANTHER" id="PTHR32494">
    <property type="entry name" value="ALLANTOATE DEIMINASE-RELATED"/>
    <property type="match status" value="1"/>
</dbReference>
<dbReference type="NCBIfam" id="TIGR01879">
    <property type="entry name" value="hydantase"/>
    <property type="match status" value="1"/>
</dbReference>
<feature type="binding site" evidence="4">
    <location>
        <position position="285"/>
    </location>
    <ligand>
        <name>allantoate</name>
        <dbReference type="ChEBI" id="CHEBI:17536"/>
    </ligand>
</feature>